<name>A0A1G4G8X2_9BACT</name>
<dbReference type="EMBL" id="LT608328">
    <property type="protein sequence ID" value="SCM58987.1"/>
    <property type="molecule type" value="Genomic_DNA"/>
</dbReference>
<proteinExistence type="predicted"/>
<keyword evidence="1" id="KW-0812">Transmembrane</keyword>
<dbReference type="AlphaFoldDB" id="A0A1G4G8X2"/>
<feature type="transmembrane region" description="Helical" evidence="1">
    <location>
        <begin position="20"/>
        <end position="39"/>
    </location>
</feature>
<keyword evidence="1" id="KW-1133">Transmembrane helix</keyword>
<dbReference type="Proteomes" id="UP000178485">
    <property type="component" value="Chromosome i"/>
</dbReference>
<evidence type="ECO:0000256" key="1">
    <source>
        <dbReference type="SAM" id="Phobius"/>
    </source>
</evidence>
<accession>A0A1G4G8X2</accession>
<protein>
    <submittedName>
        <fullName evidence="2">Uncharacterized protein</fullName>
    </submittedName>
</protein>
<keyword evidence="1" id="KW-0472">Membrane</keyword>
<organism evidence="2 3">
    <name type="scientific">Petrimonas mucosa</name>
    <dbReference type="NCBI Taxonomy" id="1642646"/>
    <lineage>
        <taxon>Bacteria</taxon>
        <taxon>Pseudomonadati</taxon>
        <taxon>Bacteroidota</taxon>
        <taxon>Bacteroidia</taxon>
        <taxon>Bacteroidales</taxon>
        <taxon>Dysgonomonadaceae</taxon>
        <taxon>Petrimonas</taxon>
    </lineage>
</organism>
<keyword evidence="3" id="KW-1185">Reference proteome</keyword>
<evidence type="ECO:0000313" key="2">
    <source>
        <dbReference type="EMBL" id="SCM58987.1"/>
    </source>
</evidence>
<gene>
    <name evidence="2" type="ORF">ING2E5A_2174</name>
</gene>
<sequence length="40" mass="4846">MKGGKDVIYLIYIKHFKIRILYRQMMSYYKLSITGLFLIS</sequence>
<evidence type="ECO:0000313" key="3">
    <source>
        <dbReference type="Proteomes" id="UP000178485"/>
    </source>
</evidence>
<reference evidence="2 3" key="1">
    <citation type="submission" date="2016-08" db="EMBL/GenBank/DDBJ databases">
        <authorList>
            <person name="Seilhamer J.J."/>
        </authorList>
    </citation>
    <scope>NUCLEOTIDE SEQUENCE [LARGE SCALE GENOMIC DNA]</scope>
    <source>
        <strain evidence="2">ING2-E5A</strain>
    </source>
</reference>
<dbReference type="KEGG" id="pmuc:ING2E5A_2174"/>